<feature type="transmembrane region" description="Helical" evidence="1">
    <location>
        <begin position="203"/>
        <end position="223"/>
    </location>
</feature>
<evidence type="ECO:0000256" key="1">
    <source>
        <dbReference type="SAM" id="Phobius"/>
    </source>
</evidence>
<dbReference type="SUPFAM" id="SSF55781">
    <property type="entry name" value="GAF domain-like"/>
    <property type="match status" value="1"/>
</dbReference>
<sequence length="567" mass="64329">MNLKQKQWLWGLYLGYLVVLFALSVVLIPRGDLTAIEKISFLLLMILTASMPIIYRGHVLTLFQWVSLAVFLKYGLLVEIVMTQFAIITALYSAGVRYGSLYRIPVNTFIFLITSLVSAAVFYFLGGEVGRGLALTFQQQLVPIFAYAVTFLVVNHTLIHLFRVLVLKANSSFLKGIMREVAISSIMLPLGLMLLYLSEAVGLVAVFILGSFFAGIGMFLQMYHKSQYTNRMLKDVTEYGHELNACNTREKLIHLFAVQVEQFLEADTVVLYEGKQQELNLLNGSLLDAEWSNHFQNGDLYSKNVYETGSPYTMLRREDGDLRDIRLPEIYQSVVSLPIRQKEDTYGVITVFSKNMYHFKKQRIHMLEILVNIFAVAIKNVDLLETTKQESVRDPLTGLYNFRYMMEALKKTVNEADFPFSIILLDLDHFKKINDTYGHQSGNDVLEAVADRMRKICPDNSVISRYGGEEFVILLPHHGEEDARQVGILLQQDFSSRSILIRSDLLVGETVDIKVTASFGIAEAGKKDHAMDLIRKADRAMYNGAKSKGRNRVATYSDIKQEHSLSL</sequence>
<dbReference type="GO" id="GO:0043709">
    <property type="term" value="P:cell adhesion involved in single-species biofilm formation"/>
    <property type="evidence" value="ECO:0007669"/>
    <property type="project" value="TreeGrafter"/>
</dbReference>
<feature type="transmembrane region" description="Helical" evidence="1">
    <location>
        <begin position="71"/>
        <end position="92"/>
    </location>
</feature>
<evidence type="ECO:0000313" key="3">
    <source>
        <dbReference type="EMBL" id="KOO38217.1"/>
    </source>
</evidence>
<dbReference type="InterPro" id="IPR000160">
    <property type="entry name" value="GGDEF_dom"/>
</dbReference>
<keyword evidence="1" id="KW-0812">Transmembrane</keyword>
<dbReference type="CDD" id="cd01949">
    <property type="entry name" value="GGDEF"/>
    <property type="match status" value="1"/>
</dbReference>
<organism evidence="3">
    <name type="scientific">Halalkalibacterium halodurans</name>
    <name type="common">Bacillus halodurans</name>
    <dbReference type="NCBI Taxonomy" id="86665"/>
    <lineage>
        <taxon>Bacteria</taxon>
        <taxon>Bacillati</taxon>
        <taxon>Bacillota</taxon>
        <taxon>Bacilli</taxon>
        <taxon>Bacillales</taxon>
        <taxon>Bacillaceae</taxon>
        <taxon>Halalkalibacterium (ex Joshi et al. 2022)</taxon>
    </lineage>
</organism>
<dbReference type="Gene3D" id="3.30.450.40">
    <property type="match status" value="1"/>
</dbReference>
<proteinExistence type="predicted"/>
<dbReference type="GO" id="GO:0005886">
    <property type="term" value="C:plasma membrane"/>
    <property type="evidence" value="ECO:0007669"/>
    <property type="project" value="TreeGrafter"/>
</dbReference>
<dbReference type="Pfam" id="PF00990">
    <property type="entry name" value="GGDEF"/>
    <property type="match status" value="1"/>
</dbReference>
<dbReference type="FunFam" id="3.30.70.270:FF:000001">
    <property type="entry name" value="Diguanylate cyclase domain protein"/>
    <property type="match status" value="1"/>
</dbReference>
<dbReference type="InterPro" id="IPR003018">
    <property type="entry name" value="GAF"/>
</dbReference>
<keyword evidence="1" id="KW-0472">Membrane</keyword>
<dbReference type="RefSeq" id="WP_053430588.1">
    <property type="nucleotide sequence ID" value="NZ_CP040441.1"/>
</dbReference>
<dbReference type="InterPro" id="IPR050469">
    <property type="entry name" value="Diguanylate_Cyclase"/>
</dbReference>
<name>A0A0M0KHY7_ALKHA</name>
<dbReference type="SMART" id="SM00065">
    <property type="entry name" value="GAF"/>
    <property type="match status" value="1"/>
</dbReference>
<protein>
    <recommendedName>
        <fullName evidence="2">GGDEF domain-containing protein</fullName>
    </recommendedName>
</protein>
<dbReference type="NCBIfam" id="TIGR00254">
    <property type="entry name" value="GGDEF"/>
    <property type="match status" value="1"/>
</dbReference>
<feature type="transmembrane region" description="Helical" evidence="1">
    <location>
        <begin position="177"/>
        <end position="197"/>
    </location>
</feature>
<dbReference type="InterPro" id="IPR029787">
    <property type="entry name" value="Nucleotide_cyclase"/>
</dbReference>
<feature type="transmembrane region" description="Helical" evidence="1">
    <location>
        <begin position="144"/>
        <end position="165"/>
    </location>
</feature>
<dbReference type="PATRIC" id="fig|136160.3.peg.1187"/>
<dbReference type="SUPFAM" id="SSF55073">
    <property type="entry name" value="Nucleotide cyclase"/>
    <property type="match status" value="1"/>
</dbReference>
<dbReference type="InterPro" id="IPR043128">
    <property type="entry name" value="Rev_trsase/Diguanyl_cyclase"/>
</dbReference>
<feature type="domain" description="GGDEF" evidence="2">
    <location>
        <begin position="418"/>
        <end position="558"/>
    </location>
</feature>
<dbReference type="GeneID" id="87598558"/>
<feature type="transmembrane region" description="Helical" evidence="1">
    <location>
        <begin position="12"/>
        <end position="29"/>
    </location>
</feature>
<dbReference type="PANTHER" id="PTHR45138">
    <property type="entry name" value="REGULATORY COMPONENTS OF SENSORY TRANSDUCTION SYSTEM"/>
    <property type="match status" value="1"/>
</dbReference>
<evidence type="ECO:0000259" key="2">
    <source>
        <dbReference type="PROSITE" id="PS50887"/>
    </source>
</evidence>
<comment type="caution">
    <text evidence="3">The sequence shown here is derived from an EMBL/GenBank/DDBJ whole genome shotgun (WGS) entry which is preliminary data.</text>
</comment>
<dbReference type="InterPro" id="IPR029016">
    <property type="entry name" value="GAF-like_dom_sf"/>
</dbReference>
<dbReference type="SMART" id="SM00267">
    <property type="entry name" value="GGDEF"/>
    <property type="match status" value="1"/>
</dbReference>
<dbReference type="AlphaFoldDB" id="A0A0M0KHY7"/>
<dbReference type="GO" id="GO:1902201">
    <property type="term" value="P:negative regulation of bacterial-type flagellum-dependent cell motility"/>
    <property type="evidence" value="ECO:0007669"/>
    <property type="project" value="TreeGrafter"/>
</dbReference>
<dbReference type="Gene3D" id="3.30.70.270">
    <property type="match status" value="1"/>
</dbReference>
<dbReference type="PROSITE" id="PS50887">
    <property type="entry name" value="GGDEF"/>
    <property type="match status" value="1"/>
</dbReference>
<dbReference type="PANTHER" id="PTHR45138:SF9">
    <property type="entry name" value="DIGUANYLATE CYCLASE DGCM-RELATED"/>
    <property type="match status" value="1"/>
</dbReference>
<gene>
    <name evidence="3" type="ORF">AMD02_04575</name>
</gene>
<reference evidence="3" key="1">
    <citation type="submission" date="2015-08" db="EMBL/GenBank/DDBJ databases">
        <title>Complete DNA Sequence of Pseudomonas syringae pv. actinidiae, the Causal Agent of Kiwifruit Canker Disease.</title>
        <authorList>
            <person name="Rikkerink E.H.A."/>
            <person name="Fineran P.C."/>
        </authorList>
    </citation>
    <scope>NUCLEOTIDE SEQUENCE</scope>
    <source>
        <strain evidence="3">DSM 13666</strain>
    </source>
</reference>
<dbReference type="Pfam" id="PF01590">
    <property type="entry name" value="GAF"/>
    <property type="match status" value="1"/>
</dbReference>
<dbReference type="GO" id="GO:0052621">
    <property type="term" value="F:diguanylate cyclase activity"/>
    <property type="evidence" value="ECO:0007669"/>
    <property type="project" value="TreeGrafter"/>
</dbReference>
<accession>A0A4Y7WK06</accession>
<keyword evidence="1" id="KW-1133">Transmembrane helix</keyword>
<feature type="transmembrane region" description="Helical" evidence="1">
    <location>
        <begin position="41"/>
        <end position="65"/>
    </location>
</feature>
<feature type="transmembrane region" description="Helical" evidence="1">
    <location>
        <begin position="104"/>
        <end position="124"/>
    </location>
</feature>
<dbReference type="EMBL" id="LILD01000001">
    <property type="protein sequence ID" value="KOO38217.1"/>
    <property type="molecule type" value="Genomic_DNA"/>
</dbReference>
<accession>A0A0M0KHY7</accession>